<name>A0A8H5K049_9HYPO</name>
<comment type="caution">
    <text evidence="1">The sequence shown here is derived from an EMBL/GenBank/DDBJ whole genome shotgun (WGS) entry which is preliminary data.</text>
</comment>
<dbReference type="Proteomes" id="UP000582016">
    <property type="component" value="Unassembled WGS sequence"/>
</dbReference>
<dbReference type="OrthoDB" id="5095531at2759"/>
<keyword evidence="2" id="KW-1185">Reference proteome</keyword>
<evidence type="ECO:0000313" key="1">
    <source>
        <dbReference type="EMBL" id="KAF5563225.1"/>
    </source>
</evidence>
<organism evidence="1 2">
    <name type="scientific">Fusarium phyllophilum</name>
    <dbReference type="NCBI Taxonomy" id="47803"/>
    <lineage>
        <taxon>Eukaryota</taxon>
        <taxon>Fungi</taxon>
        <taxon>Dikarya</taxon>
        <taxon>Ascomycota</taxon>
        <taxon>Pezizomycotina</taxon>
        <taxon>Sordariomycetes</taxon>
        <taxon>Hypocreomycetidae</taxon>
        <taxon>Hypocreales</taxon>
        <taxon>Nectriaceae</taxon>
        <taxon>Fusarium</taxon>
        <taxon>Fusarium fujikuroi species complex</taxon>
    </lineage>
</organism>
<proteinExistence type="predicted"/>
<dbReference type="AlphaFoldDB" id="A0A8H5K049"/>
<reference evidence="1 2" key="1">
    <citation type="submission" date="2020-05" db="EMBL/GenBank/DDBJ databases">
        <title>Identification and distribution of gene clusters putatively required for synthesis of sphingolipid metabolism inhibitors in phylogenetically diverse species of the filamentous fungus Fusarium.</title>
        <authorList>
            <person name="Kim H.-S."/>
            <person name="Busman M."/>
            <person name="Brown D.W."/>
            <person name="Divon H."/>
            <person name="Uhlig S."/>
            <person name="Proctor R.H."/>
        </authorList>
    </citation>
    <scope>NUCLEOTIDE SEQUENCE [LARGE SCALE GENOMIC DNA]</scope>
    <source>
        <strain evidence="1 2">NRRL 13617</strain>
    </source>
</reference>
<dbReference type="EMBL" id="JAAOAQ010000171">
    <property type="protein sequence ID" value="KAF5563225.1"/>
    <property type="molecule type" value="Genomic_DNA"/>
</dbReference>
<sequence>MAGITPGLPVLEEANPTVRLKGKEGEYAETLEYDTFQSRGGNPRDLMDEERWLDFPAHVRSPLKKCMMKGSAGDTSLTPTETSGLRKIWNPEPVAGLGNDRISKVDTGRKMTETHLAAKLAARACHFTSTLDHETKEWLDIASGMQLTADKMVSGVFVGVSAFNYHAIFMRKSGTQHLPDGFNGLSRQQAIENLLNLDSTELVELVFGPGSPIQGHEIIWTENMLIPGNISYTKRALHDHLDDDEKTQFLQLLRREHHLLLSMNNPAGVAKTLPSNEDPSRKPLICRAVQGGKEYNTLHFTLKWPPMALLEFPEDMINKMQSLLDRYPLDNVPLNIALAATIIYFDIEETLDHEMEGFVDSFPTRKPSVVTKTPLATFIIYFPHMLRFVETRHLTSFLHPFRFANYFKSHCAALEVSNVRDNLSPISMRSCVHQIRSRHPQILADSRFTLVPASMPGSTMVFPEDCTHAERPSPELFALCCLNDVRTLGIPSYSYNKESSLRCVGAPKWLFTKAVRQSRDNCVPLAGHPTIAYWNTTTPETVKALTGPARTIGPVFPDIGSKYYNTKAIASCVKRWFGDETYYTQNLQFCLDNPELERKNMATRADELIRIADRLGIPPSERKTSHKTMLLEWDGMEGHLKSLREEGKLKRLAAPEYFTPPAKRAQPFEPTLSPNIKKKVLQIIKGLSAASCDWDNLLKYLETPVPKMKAIQQSFSHVRLFIAELEKTLQSKNNGSGEGDLDHVIRLVLRAEGLFGSGVEAMDYESKWSQHRARFSQLFGQPTGDAIEAVFRLRSTPDAYGIILPQIQVLRESPLIKDQVEAFKKIEALLGQPLSDTAVETASGGNQAQQ</sequence>
<gene>
    <name evidence="1" type="ORF">FPHYL_5324</name>
</gene>
<accession>A0A8H5K049</accession>
<evidence type="ECO:0000313" key="2">
    <source>
        <dbReference type="Proteomes" id="UP000582016"/>
    </source>
</evidence>
<protein>
    <submittedName>
        <fullName evidence="1">Polyketide synthase</fullName>
    </submittedName>
</protein>